<organism evidence="2 3">
    <name type="scientific">Brytella acorum</name>
    <dbReference type="NCBI Taxonomy" id="2959299"/>
    <lineage>
        <taxon>Bacteria</taxon>
        <taxon>Pseudomonadati</taxon>
        <taxon>Pseudomonadota</taxon>
        <taxon>Alphaproteobacteria</taxon>
        <taxon>Acetobacterales</taxon>
        <taxon>Acetobacteraceae</taxon>
        <taxon>Brytella</taxon>
    </lineage>
</organism>
<evidence type="ECO:0000313" key="3">
    <source>
        <dbReference type="Proteomes" id="UP001176960"/>
    </source>
</evidence>
<dbReference type="RefSeq" id="WP_289843535.1">
    <property type="nucleotide sequence ID" value="NZ_CATKSH010000006.1"/>
</dbReference>
<evidence type="ECO:0000256" key="1">
    <source>
        <dbReference type="SAM" id="Phobius"/>
    </source>
</evidence>
<proteinExistence type="predicted"/>
<keyword evidence="3" id="KW-1185">Reference proteome</keyword>
<gene>
    <name evidence="2" type="ORF">LMG32879_001295</name>
</gene>
<dbReference type="EMBL" id="CATKSH010000006">
    <property type="protein sequence ID" value="CAI9120462.1"/>
    <property type="molecule type" value="Genomic_DNA"/>
</dbReference>
<keyword evidence="1" id="KW-1133">Transmembrane helix</keyword>
<keyword evidence="1" id="KW-0472">Membrane</keyword>
<reference evidence="2" key="1">
    <citation type="submission" date="2023-03" db="EMBL/GenBank/DDBJ databases">
        <authorList>
            <person name="Cleenwerck I."/>
        </authorList>
    </citation>
    <scope>NUCLEOTIDE SEQUENCE</scope>
    <source>
        <strain evidence="2">LMG 32879</strain>
    </source>
</reference>
<dbReference type="Proteomes" id="UP001176960">
    <property type="component" value="Unassembled WGS sequence"/>
</dbReference>
<protein>
    <submittedName>
        <fullName evidence="2">Uncharacterized protein</fullName>
    </submittedName>
</protein>
<comment type="caution">
    <text evidence="2">The sequence shown here is derived from an EMBL/GenBank/DDBJ whole genome shotgun (WGS) entry which is preliminary data.</text>
</comment>
<keyword evidence="1" id="KW-0812">Transmembrane</keyword>
<name>A0AA35VBP5_9PROT</name>
<dbReference type="AlphaFoldDB" id="A0AA35VBP5"/>
<accession>A0AA35VBP5</accession>
<sequence>MQPAAVVAAGVTVSPMLAVCLALLLVLAILSAGFVFLRLGTAHRRIDLLEERADRRDEQLLREFEILRQRDLRQEEMLRDLGTNVKHVTDLQHTIIKGYMRDA</sequence>
<feature type="transmembrane region" description="Helical" evidence="1">
    <location>
        <begin position="16"/>
        <end position="37"/>
    </location>
</feature>
<evidence type="ECO:0000313" key="2">
    <source>
        <dbReference type="EMBL" id="CAI9120462.1"/>
    </source>
</evidence>